<sequence>MPHQEATILIYNYMNYHKTQPVGVSLFAKLHEGMGSNHVVVFHTEARWLSKGKILGQFFELGDKCTFAMDFKKSELNDFLCDLLAYITDIYGRLNKLNAGLQEKNTHTLQLSDRRSHEENCFLEE</sequence>
<comment type="caution">
    <text evidence="1">The sequence shown here is derived from an EMBL/GenBank/DDBJ whole genome shotgun (WGS) entry which is preliminary data.</text>
</comment>
<dbReference type="EMBL" id="JAHDVG010000474">
    <property type="protein sequence ID" value="KAH1176895.1"/>
    <property type="molecule type" value="Genomic_DNA"/>
</dbReference>
<dbReference type="Proteomes" id="UP000827986">
    <property type="component" value="Unassembled WGS sequence"/>
</dbReference>
<keyword evidence="2" id="KW-1185">Reference proteome</keyword>
<organism evidence="1 2">
    <name type="scientific">Mauremys mutica</name>
    <name type="common">yellowpond turtle</name>
    <dbReference type="NCBI Taxonomy" id="74926"/>
    <lineage>
        <taxon>Eukaryota</taxon>
        <taxon>Metazoa</taxon>
        <taxon>Chordata</taxon>
        <taxon>Craniata</taxon>
        <taxon>Vertebrata</taxon>
        <taxon>Euteleostomi</taxon>
        <taxon>Archelosauria</taxon>
        <taxon>Testudinata</taxon>
        <taxon>Testudines</taxon>
        <taxon>Cryptodira</taxon>
        <taxon>Durocryptodira</taxon>
        <taxon>Testudinoidea</taxon>
        <taxon>Geoemydidae</taxon>
        <taxon>Geoemydinae</taxon>
        <taxon>Mauremys</taxon>
    </lineage>
</organism>
<name>A0A9D4B1N0_9SAUR</name>
<accession>A0A9D4B1N0</accession>
<evidence type="ECO:0000313" key="2">
    <source>
        <dbReference type="Proteomes" id="UP000827986"/>
    </source>
</evidence>
<dbReference type="PANTHER" id="PTHR45913">
    <property type="entry name" value="EPM2A-INTERACTING PROTEIN 1"/>
    <property type="match status" value="1"/>
</dbReference>
<proteinExistence type="predicted"/>
<dbReference type="AlphaFoldDB" id="A0A9D4B1N0"/>
<evidence type="ECO:0008006" key="3">
    <source>
        <dbReference type="Google" id="ProtNLM"/>
    </source>
</evidence>
<evidence type="ECO:0000313" key="1">
    <source>
        <dbReference type="EMBL" id="KAH1176895.1"/>
    </source>
</evidence>
<reference evidence="1" key="1">
    <citation type="submission" date="2021-09" db="EMBL/GenBank/DDBJ databases">
        <title>The genome of Mauremys mutica provides insights into the evolution of semi-aquatic lifestyle.</title>
        <authorList>
            <person name="Gong S."/>
            <person name="Gao Y."/>
        </authorList>
    </citation>
    <scope>NUCLEOTIDE SEQUENCE</scope>
    <source>
        <strain evidence="1">MM-2020</strain>
        <tissue evidence="1">Muscle</tissue>
    </source>
</reference>
<gene>
    <name evidence="1" type="ORF">KIL84_010597</name>
</gene>
<protein>
    <recommendedName>
        <fullName evidence="3">Zinc finger BED domain-containing protein 5</fullName>
    </recommendedName>
</protein>
<dbReference type="PANTHER" id="PTHR45913:SF19">
    <property type="entry name" value="LOW QUALITY PROTEIN: ZINC FINGER BED DOMAIN-CONTAINING PROTEIN 5-LIKE"/>
    <property type="match status" value="1"/>
</dbReference>